<dbReference type="CDD" id="cd03108">
    <property type="entry name" value="AdSS"/>
    <property type="match status" value="1"/>
</dbReference>
<comment type="caution">
    <text evidence="10">The sequence shown here is derived from an EMBL/GenBank/DDBJ whole genome shotgun (WGS) entry which is preliminary data.</text>
</comment>
<comment type="function">
    <text evidence="8">Plays an important role in the de novo pathway of purine nucleotide biosynthesis. Catalyzes the first committed step in the biosynthesis of AMP from IMP.</text>
</comment>
<accession>A0A2M7M4T1</accession>
<dbReference type="GO" id="GO:0004019">
    <property type="term" value="F:adenylosuccinate synthase activity"/>
    <property type="evidence" value="ECO:0007669"/>
    <property type="project" value="UniProtKB-UniRule"/>
</dbReference>
<dbReference type="EC" id="6.3.4.4" evidence="8 9"/>
<comment type="pathway">
    <text evidence="8 9">Purine metabolism; AMP biosynthesis via de novo pathway; AMP from IMP: step 1/2.</text>
</comment>
<dbReference type="EMBL" id="PFJK01000048">
    <property type="protein sequence ID" value="PIX77721.1"/>
    <property type="molecule type" value="Genomic_DNA"/>
</dbReference>
<dbReference type="NCBIfam" id="NF002223">
    <property type="entry name" value="PRK01117.1"/>
    <property type="match status" value="1"/>
</dbReference>
<dbReference type="InterPro" id="IPR001114">
    <property type="entry name" value="Adenylosuccinate_synthetase"/>
</dbReference>
<dbReference type="GO" id="GO:0046040">
    <property type="term" value="P:IMP metabolic process"/>
    <property type="evidence" value="ECO:0007669"/>
    <property type="project" value="TreeGrafter"/>
</dbReference>
<dbReference type="PANTHER" id="PTHR11846:SF0">
    <property type="entry name" value="ADENYLOSUCCINATE SYNTHETASE"/>
    <property type="match status" value="1"/>
</dbReference>
<feature type="binding site" evidence="8">
    <location>
        <begin position="11"/>
        <end position="17"/>
    </location>
    <ligand>
        <name>GTP</name>
        <dbReference type="ChEBI" id="CHEBI:37565"/>
    </ligand>
</feature>
<feature type="binding site" evidence="8">
    <location>
        <position position="142"/>
    </location>
    <ligand>
        <name>IMP</name>
        <dbReference type="ChEBI" id="CHEBI:58053"/>
        <note>ligand shared between dimeric partners</note>
    </ligand>
</feature>
<gene>
    <name evidence="8" type="primary">purA</name>
    <name evidence="10" type="ORF">COZ37_01205</name>
</gene>
<dbReference type="InterPro" id="IPR018220">
    <property type="entry name" value="Adenylosuccin_syn_GTP-bd"/>
</dbReference>
<feature type="binding site" description="in other chain" evidence="8">
    <location>
        <position position="128"/>
    </location>
    <ligand>
        <name>IMP</name>
        <dbReference type="ChEBI" id="CHEBI:58053"/>
        <note>ligand shared between dimeric partners</note>
    </ligand>
</feature>
<comment type="catalytic activity">
    <reaction evidence="8 9">
        <text>IMP + L-aspartate + GTP = N(6)-(1,2-dicarboxyethyl)-AMP + GDP + phosphate + 2 H(+)</text>
        <dbReference type="Rhea" id="RHEA:15753"/>
        <dbReference type="ChEBI" id="CHEBI:15378"/>
        <dbReference type="ChEBI" id="CHEBI:29991"/>
        <dbReference type="ChEBI" id="CHEBI:37565"/>
        <dbReference type="ChEBI" id="CHEBI:43474"/>
        <dbReference type="ChEBI" id="CHEBI:57567"/>
        <dbReference type="ChEBI" id="CHEBI:58053"/>
        <dbReference type="ChEBI" id="CHEBI:58189"/>
        <dbReference type="EC" id="6.3.4.4"/>
    </reaction>
</comment>
<dbReference type="AlphaFoldDB" id="A0A2M7M4T1"/>
<feature type="active site" description="Proton acceptor" evidence="8">
    <location>
        <position position="12"/>
    </location>
</feature>
<feature type="binding site" evidence="8">
    <location>
        <begin position="39"/>
        <end position="41"/>
    </location>
    <ligand>
        <name>GTP</name>
        <dbReference type="ChEBI" id="CHEBI:37565"/>
    </ligand>
</feature>
<comment type="similarity">
    <text evidence="8 9">Belongs to the adenylosuccinate synthetase family.</text>
</comment>
<evidence type="ECO:0000256" key="4">
    <source>
        <dbReference type="ARBA" id="ARBA00022741"/>
    </source>
</evidence>
<sequence>MVTVIVGTQWGDEGKGKVIDYLARDCDIVARYQGGANAGHTVIANGKKYIFHLIPSGILYPNKICILGNGLVVDPVALLSEISGLKKRGINLNRRFFVSENAHLTLPYHKLLDQIEDKKRGKGKLGTTGRGIGTTYTDKYARLGIRIVDFLNEKTFREKLRISLKLKNYLLKKYYEEKIYNLEKISGEYQAYRKEIKKYVIDTSFYLNQAIKKGKKILAEGAQGTFLDIDFDTYPYVTASNPIAGGACTGLGIGPTKINKVIGIAKAYTTRVGKGPFPTEFKDEFGEKIRKLGNEFGATTGRPRRCGWLDAVLVKQAGIINGLSNLAITKLDVLNSLKKIRIAVGYHYRGRRLNQFPNSFEFFSQVKPIYEEMPGWQKDLSGIKRYQDLPGKAKDYLKRIEDLTEVKISLISTGPVRQDTILL</sequence>
<dbReference type="GO" id="GO:0000287">
    <property type="term" value="F:magnesium ion binding"/>
    <property type="evidence" value="ECO:0007669"/>
    <property type="project" value="UniProtKB-UniRule"/>
</dbReference>
<evidence type="ECO:0000256" key="5">
    <source>
        <dbReference type="ARBA" id="ARBA00022755"/>
    </source>
</evidence>
<feature type="active site" description="Proton donor" evidence="8">
    <location>
        <position position="40"/>
    </location>
</feature>
<feature type="binding site" description="in other chain" evidence="8">
    <location>
        <begin position="12"/>
        <end position="15"/>
    </location>
    <ligand>
        <name>IMP</name>
        <dbReference type="ChEBI" id="CHEBI:58053"/>
        <note>ligand shared between dimeric partners</note>
    </ligand>
</feature>
<keyword evidence="3 8" id="KW-0479">Metal-binding</keyword>
<feature type="binding site" evidence="8">
    <location>
        <position position="39"/>
    </location>
    <ligand>
        <name>Mg(2+)</name>
        <dbReference type="ChEBI" id="CHEBI:18420"/>
    </ligand>
</feature>
<dbReference type="PROSITE" id="PS01266">
    <property type="entry name" value="ADENYLOSUCCIN_SYN_1"/>
    <property type="match status" value="1"/>
</dbReference>
<dbReference type="InterPro" id="IPR042109">
    <property type="entry name" value="Adenylosuccinate_synth_dom1"/>
</dbReference>
<feature type="binding site" evidence="8">
    <location>
        <begin position="298"/>
        <end position="304"/>
    </location>
    <ligand>
        <name>substrate</name>
    </ligand>
</feature>
<evidence type="ECO:0000256" key="2">
    <source>
        <dbReference type="ARBA" id="ARBA00022598"/>
    </source>
</evidence>
<dbReference type="NCBIfam" id="TIGR00184">
    <property type="entry name" value="purA"/>
    <property type="match status" value="1"/>
</dbReference>
<dbReference type="Gene3D" id="1.10.300.10">
    <property type="entry name" value="Adenylosuccinate Synthetase, subunit A, domain 2"/>
    <property type="match status" value="1"/>
</dbReference>
<evidence type="ECO:0000313" key="10">
    <source>
        <dbReference type="EMBL" id="PIX77721.1"/>
    </source>
</evidence>
<dbReference type="FunFam" id="3.90.170.10:FF:000001">
    <property type="entry name" value="Adenylosuccinate synthetase"/>
    <property type="match status" value="1"/>
</dbReference>
<feature type="binding site" description="in other chain" evidence="8">
    <location>
        <position position="238"/>
    </location>
    <ligand>
        <name>IMP</name>
        <dbReference type="ChEBI" id="CHEBI:58053"/>
        <note>ligand shared between dimeric partners</note>
    </ligand>
</feature>
<dbReference type="GO" id="GO:0005525">
    <property type="term" value="F:GTP binding"/>
    <property type="evidence" value="ECO:0007669"/>
    <property type="project" value="UniProtKB-UniRule"/>
</dbReference>
<dbReference type="InterPro" id="IPR027417">
    <property type="entry name" value="P-loop_NTPase"/>
</dbReference>
<evidence type="ECO:0000256" key="3">
    <source>
        <dbReference type="ARBA" id="ARBA00022723"/>
    </source>
</evidence>
<dbReference type="Pfam" id="PF00709">
    <property type="entry name" value="Adenylsucc_synt"/>
    <property type="match status" value="1"/>
</dbReference>
<name>A0A2M7M4T1_9BACT</name>
<organism evidence="10 11">
    <name type="scientific">bacterium (Candidatus Ratteibacteria) CG_4_10_14_3_um_filter_41_18</name>
    <dbReference type="NCBI Taxonomy" id="2014287"/>
    <lineage>
        <taxon>Bacteria</taxon>
        <taxon>Candidatus Ratteibacteria</taxon>
    </lineage>
</organism>
<keyword evidence="4 8" id="KW-0547">Nucleotide-binding</keyword>
<keyword evidence="2 8" id="KW-0436">Ligase</keyword>
<dbReference type="Proteomes" id="UP000229703">
    <property type="component" value="Unassembled WGS sequence"/>
</dbReference>
<dbReference type="Gene3D" id="3.90.170.10">
    <property type="entry name" value="Adenylosuccinate Synthetase, subunit A, domain 3"/>
    <property type="match status" value="1"/>
</dbReference>
<dbReference type="HAMAP" id="MF_00011">
    <property type="entry name" value="Adenylosucc_synth"/>
    <property type="match status" value="1"/>
</dbReference>
<evidence type="ECO:0000313" key="11">
    <source>
        <dbReference type="Proteomes" id="UP000229703"/>
    </source>
</evidence>
<comment type="cofactor">
    <cofactor evidence="8">
        <name>Mg(2+)</name>
        <dbReference type="ChEBI" id="CHEBI:18420"/>
    </cofactor>
    <text evidence="8">Binds 1 Mg(2+) ion per subunit.</text>
</comment>
<dbReference type="InterPro" id="IPR042110">
    <property type="entry name" value="Adenylosuccinate_synth_dom2"/>
</dbReference>
<dbReference type="Gene3D" id="3.40.440.10">
    <property type="entry name" value="Adenylosuccinate Synthetase, subunit A, domain 1"/>
    <property type="match status" value="1"/>
</dbReference>
<keyword evidence="7 8" id="KW-0342">GTP-binding</keyword>
<keyword evidence="6 8" id="KW-0460">Magnesium</keyword>
<proteinExistence type="inferred from homology"/>
<feature type="binding site" description="in other chain" evidence="8">
    <location>
        <position position="223"/>
    </location>
    <ligand>
        <name>IMP</name>
        <dbReference type="ChEBI" id="CHEBI:58053"/>
        <note>ligand shared between dimeric partners</note>
    </ligand>
</feature>
<evidence type="ECO:0000256" key="1">
    <source>
        <dbReference type="ARBA" id="ARBA00011738"/>
    </source>
</evidence>
<feature type="binding site" description="in other chain" evidence="8">
    <location>
        <begin position="37"/>
        <end position="40"/>
    </location>
    <ligand>
        <name>IMP</name>
        <dbReference type="ChEBI" id="CHEBI:58053"/>
        <note>ligand shared between dimeric partners</note>
    </ligand>
</feature>
<protein>
    <recommendedName>
        <fullName evidence="8 9">Adenylosuccinate synthetase</fullName>
        <shortName evidence="8">AMPSase</shortName>
        <shortName evidence="8">AdSS</shortName>
        <ecNumber evidence="8 9">6.3.4.4</ecNumber>
    </recommendedName>
    <alternativeName>
        <fullName evidence="8">IMP--aspartate ligase</fullName>
    </alternativeName>
</protein>
<feature type="binding site" evidence="8">
    <location>
        <position position="12"/>
    </location>
    <ligand>
        <name>Mg(2+)</name>
        <dbReference type="ChEBI" id="CHEBI:18420"/>
    </ligand>
</feature>
<dbReference type="InterPro" id="IPR042111">
    <property type="entry name" value="Adenylosuccinate_synth_dom3"/>
</dbReference>
<keyword evidence="8" id="KW-0963">Cytoplasm</keyword>
<feature type="binding site" evidence="8">
    <location>
        <begin position="412"/>
        <end position="414"/>
    </location>
    <ligand>
        <name>GTP</name>
        <dbReference type="ChEBI" id="CHEBI:37565"/>
    </ligand>
</feature>
<dbReference type="PANTHER" id="PTHR11846">
    <property type="entry name" value="ADENYLOSUCCINATE SYNTHETASE"/>
    <property type="match status" value="1"/>
</dbReference>
<dbReference type="GO" id="GO:0005737">
    <property type="term" value="C:cytoplasm"/>
    <property type="evidence" value="ECO:0007669"/>
    <property type="project" value="UniProtKB-SubCell"/>
</dbReference>
<dbReference type="UniPathway" id="UPA00075">
    <property type="reaction ID" value="UER00335"/>
</dbReference>
<reference evidence="11" key="1">
    <citation type="submission" date="2017-09" db="EMBL/GenBank/DDBJ databases">
        <title>Depth-based differentiation of microbial function through sediment-hosted aquifers and enrichment of novel symbionts in the deep terrestrial subsurface.</title>
        <authorList>
            <person name="Probst A.J."/>
            <person name="Ladd B."/>
            <person name="Jarett J.K."/>
            <person name="Geller-Mcgrath D.E."/>
            <person name="Sieber C.M.K."/>
            <person name="Emerson J.B."/>
            <person name="Anantharaman K."/>
            <person name="Thomas B.C."/>
            <person name="Malmstrom R."/>
            <person name="Stieglmeier M."/>
            <person name="Klingl A."/>
            <person name="Woyke T."/>
            <person name="Ryan C.M."/>
            <person name="Banfield J.F."/>
        </authorList>
    </citation>
    <scope>NUCLEOTIDE SEQUENCE [LARGE SCALE GENOMIC DNA]</scope>
</reference>
<evidence type="ECO:0000256" key="8">
    <source>
        <dbReference type="HAMAP-Rule" id="MF_00011"/>
    </source>
</evidence>
<comment type="subunit">
    <text evidence="1 8">Homodimer.</text>
</comment>
<dbReference type="GO" id="GO:0044208">
    <property type="term" value="P:'de novo' AMP biosynthetic process"/>
    <property type="evidence" value="ECO:0007669"/>
    <property type="project" value="UniProtKB-UniRule"/>
</dbReference>
<keyword evidence="5 8" id="KW-0658">Purine biosynthesis</keyword>
<feature type="binding site" evidence="8">
    <location>
        <begin position="330"/>
        <end position="332"/>
    </location>
    <ligand>
        <name>GTP</name>
        <dbReference type="ChEBI" id="CHEBI:37565"/>
    </ligand>
</feature>
<evidence type="ECO:0000256" key="6">
    <source>
        <dbReference type="ARBA" id="ARBA00022842"/>
    </source>
</evidence>
<feature type="binding site" description="in other chain" evidence="8">
    <location>
        <position position="302"/>
    </location>
    <ligand>
        <name>IMP</name>
        <dbReference type="ChEBI" id="CHEBI:58053"/>
        <note>ligand shared between dimeric partners</note>
    </ligand>
</feature>
<dbReference type="SMART" id="SM00788">
    <property type="entry name" value="Adenylsucc_synt"/>
    <property type="match status" value="1"/>
</dbReference>
<dbReference type="SUPFAM" id="SSF52540">
    <property type="entry name" value="P-loop containing nucleoside triphosphate hydrolases"/>
    <property type="match status" value="1"/>
</dbReference>
<dbReference type="FunFam" id="1.10.300.10:FF:000001">
    <property type="entry name" value="Adenylosuccinate synthetase"/>
    <property type="match status" value="1"/>
</dbReference>
<evidence type="ECO:0000256" key="9">
    <source>
        <dbReference type="RuleBase" id="RU000520"/>
    </source>
</evidence>
<comment type="subcellular location">
    <subcellularLocation>
        <location evidence="8">Cytoplasm</location>
    </subcellularLocation>
</comment>
<feature type="binding site" evidence="8">
    <location>
        <position position="304"/>
    </location>
    <ligand>
        <name>GTP</name>
        <dbReference type="ChEBI" id="CHEBI:37565"/>
    </ligand>
</feature>
<evidence type="ECO:0000256" key="7">
    <source>
        <dbReference type="ARBA" id="ARBA00023134"/>
    </source>
</evidence>